<keyword evidence="4 10" id="KW-1133">Transmembrane helix</keyword>
<keyword evidence="10" id="KW-0915">Sodium</keyword>
<evidence type="ECO:0000256" key="1">
    <source>
        <dbReference type="ARBA" id="ARBA00004651"/>
    </source>
</evidence>
<feature type="transmembrane region" description="Helical" evidence="10">
    <location>
        <begin position="88"/>
        <end position="108"/>
    </location>
</feature>
<evidence type="ECO:0000256" key="3">
    <source>
        <dbReference type="ARBA" id="ARBA00022692"/>
    </source>
</evidence>
<comment type="similarity">
    <text evidence="7 10">Belongs to the fluoride channel Fluc/FEX (TC 1.A.43) family.</text>
</comment>
<sequence length="121" mass="12758">MLEARALAVVVAGGALGSSVRYLLSEQFPSIWTVAVINIVGSLLLGVLVAMVGPDRLSRLFLGVGVLGGFTTYSTFEVDVVQNPASAALYMTATLLPALLVARIGMAVGEYLHGRRRREPA</sequence>
<dbReference type="AlphaFoldDB" id="A0A3S3APE0"/>
<dbReference type="GO" id="GO:0062054">
    <property type="term" value="F:fluoride channel activity"/>
    <property type="evidence" value="ECO:0007669"/>
    <property type="project" value="UniProtKB-UniRule"/>
</dbReference>
<evidence type="ECO:0000313" key="11">
    <source>
        <dbReference type="EMBL" id="RVW05335.1"/>
    </source>
</evidence>
<comment type="subcellular location">
    <subcellularLocation>
        <location evidence="1 10">Cell membrane</location>
        <topology evidence="1 10">Multi-pass membrane protein</topology>
    </subcellularLocation>
</comment>
<keyword evidence="3 10" id="KW-0812">Transmembrane</keyword>
<comment type="catalytic activity">
    <reaction evidence="8">
        <text>fluoride(in) = fluoride(out)</text>
        <dbReference type="Rhea" id="RHEA:76159"/>
        <dbReference type="ChEBI" id="CHEBI:17051"/>
    </reaction>
    <physiologicalReaction direction="left-to-right" evidence="8">
        <dbReference type="Rhea" id="RHEA:76160"/>
    </physiologicalReaction>
</comment>
<evidence type="ECO:0000256" key="9">
    <source>
        <dbReference type="ARBA" id="ARBA00049940"/>
    </source>
</evidence>
<evidence type="ECO:0000256" key="6">
    <source>
        <dbReference type="ARBA" id="ARBA00023303"/>
    </source>
</evidence>
<evidence type="ECO:0000256" key="8">
    <source>
        <dbReference type="ARBA" id="ARBA00035585"/>
    </source>
</evidence>
<dbReference type="InterPro" id="IPR003691">
    <property type="entry name" value="FluC"/>
</dbReference>
<dbReference type="Pfam" id="PF02537">
    <property type="entry name" value="CRCB"/>
    <property type="match status" value="1"/>
</dbReference>
<feature type="transmembrane region" description="Helical" evidence="10">
    <location>
        <begin position="31"/>
        <end position="53"/>
    </location>
</feature>
<organism evidence="11 12">
    <name type="scientific">Rhodococcus xishaensis</name>
    <dbReference type="NCBI Taxonomy" id="2487364"/>
    <lineage>
        <taxon>Bacteria</taxon>
        <taxon>Bacillati</taxon>
        <taxon>Actinomycetota</taxon>
        <taxon>Actinomycetes</taxon>
        <taxon>Mycobacteriales</taxon>
        <taxon>Nocardiaceae</taxon>
        <taxon>Rhodococcus</taxon>
    </lineage>
</organism>
<comment type="caution">
    <text evidence="11">The sequence shown here is derived from an EMBL/GenBank/DDBJ whole genome shotgun (WGS) entry which is preliminary data.</text>
</comment>
<feature type="binding site" evidence="10">
    <location>
        <position position="68"/>
    </location>
    <ligand>
        <name>Na(+)</name>
        <dbReference type="ChEBI" id="CHEBI:29101"/>
        <note>structural</note>
    </ligand>
</feature>
<evidence type="ECO:0000256" key="2">
    <source>
        <dbReference type="ARBA" id="ARBA00022475"/>
    </source>
</evidence>
<dbReference type="OrthoDB" id="4483775at2"/>
<reference evidence="11 12" key="1">
    <citation type="submission" date="2018-11" db="EMBL/GenBank/DDBJ databases">
        <title>Rhodococcus spongicola sp. nov. and Rhodococcus xishaensis sp. nov. from marine sponges.</title>
        <authorList>
            <person name="Li L."/>
            <person name="Lin H.W."/>
        </authorList>
    </citation>
    <scope>NUCLEOTIDE SEQUENCE [LARGE SCALE GENOMIC DNA]</scope>
    <source>
        <strain evidence="11 12">LHW51113</strain>
    </source>
</reference>
<comment type="activity regulation">
    <text evidence="10">Na(+) is not transported, but it plays an essential structural role and its presence is essential for fluoride channel function.</text>
</comment>
<gene>
    <name evidence="10" type="primary">fluC</name>
    <name evidence="10" type="synonym">crcB</name>
    <name evidence="11" type="ORF">EGT50_01605</name>
</gene>
<keyword evidence="12" id="KW-1185">Reference proteome</keyword>
<dbReference type="RefSeq" id="WP_127950852.1">
    <property type="nucleotide sequence ID" value="NZ_RKLO01000001.1"/>
</dbReference>
<keyword evidence="6 10" id="KW-0407">Ion channel</keyword>
<dbReference type="GO" id="GO:0005886">
    <property type="term" value="C:plasma membrane"/>
    <property type="evidence" value="ECO:0007669"/>
    <property type="project" value="UniProtKB-SubCell"/>
</dbReference>
<keyword evidence="10" id="KW-0479">Metal-binding</keyword>
<keyword evidence="5 10" id="KW-0472">Membrane</keyword>
<evidence type="ECO:0000256" key="7">
    <source>
        <dbReference type="ARBA" id="ARBA00035120"/>
    </source>
</evidence>
<keyword evidence="10" id="KW-0813">Transport</keyword>
<dbReference type="HAMAP" id="MF_00454">
    <property type="entry name" value="FluC"/>
    <property type="match status" value="1"/>
</dbReference>
<evidence type="ECO:0000256" key="5">
    <source>
        <dbReference type="ARBA" id="ARBA00023136"/>
    </source>
</evidence>
<evidence type="ECO:0000256" key="10">
    <source>
        <dbReference type="HAMAP-Rule" id="MF_00454"/>
    </source>
</evidence>
<keyword evidence="10" id="KW-0406">Ion transport</keyword>
<keyword evidence="2 10" id="KW-1003">Cell membrane</keyword>
<dbReference type="EMBL" id="RKLO01000001">
    <property type="protein sequence ID" value="RVW05335.1"/>
    <property type="molecule type" value="Genomic_DNA"/>
</dbReference>
<comment type="function">
    <text evidence="9 10">Fluoride-specific ion channel. Important for reducing fluoride concentration in the cell, thus reducing its toxicity.</text>
</comment>
<dbReference type="Proteomes" id="UP000283479">
    <property type="component" value="Unassembled WGS sequence"/>
</dbReference>
<protein>
    <recommendedName>
        <fullName evidence="10">Fluoride-specific ion channel FluC</fullName>
    </recommendedName>
</protein>
<evidence type="ECO:0000256" key="4">
    <source>
        <dbReference type="ARBA" id="ARBA00022989"/>
    </source>
</evidence>
<dbReference type="GO" id="GO:0046872">
    <property type="term" value="F:metal ion binding"/>
    <property type="evidence" value="ECO:0007669"/>
    <property type="project" value="UniProtKB-KW"/>
</dbReference>
<name>A0A3S3APE0_9NOCA</name>
<accession>A0A3S3APE0</accession>
<feature type="transmembrane region" description="Helical" evidence="10">
    <location>
        <begin position="60"/>
        <end position="76"/>
    </location>
</feature>
<feature type="binding site" evidence="10">
    <location>
        <position position="71"/>
    </location>
    <ligand>
        <name>Na(+)</name>
        <dbReference type="ChEBI" id="CHEBI:29101"/>
        <note>structural</note>
    </ligand>
</feature>
<dbReference type="GO" id="GO:0140114">
    <property type="term" value="P:cellular detoxification of fluoride"/>
    <property type="evidence" value="ECO:0007669"/>
    <property type="project" value="UniProtKB-UniRule"/>
</dbReference>
<proteinExistence type="inferred from homology"/>
<evidence type="ECO:0000313" key="12">
    <source>
        <dbReference type="Proteomes" id="UP000283479"/>
    </source>
</evidence>